<accession>A0A378JYX3</accession>
<dbReference type="RefSeq" id="WP_028383735.1">
    <property type="nucleotide sequence ID" value="NZ_CAAAJG010000006.1"/>
</dbReference>
<dbReference type="InterPro" id="IPR007751">
    <property type="entry name" value="DUF676_lipase-like"/>
</dbReference>
<reference evidence="2 4" key="1">
    <citation type="submission" date="2015-11" db="EMBL/GenBank/DDBJ databases">
        <title>Genomic analysis of 38 Legionella species identifies large and diverse effector repertoires.</title>
        <authorList>
            <person name="Burstein D."/>
            <person name="Amaro F."/>
            <person name="Zusman T."/>
            <person name="Lifshitz Z."/>
            <person name="Cohen O."/>
            <person name="Gilbert J.A."/>
            <person name="Pupko T."/>
            <person name="Shuman H.A."/>
            <person name="Segal G."/>
        </authorList>
    </citation>
    <scope>NUCLEOTIDE SEQUENCE [LARGE SCALE GENOMIC DNA]</scope>
    <source>
        <strain evidence="2 4">ATCC 43877</strain>
    </source>
</reference>
<dbReference type="EMBL" id="UGOG01000001">
    <property type="protein sequence ID" value="STX63754.1"/>
    <property type="molecule type" value="Genomic_DNA"/>
</dbReference>
<dbReference type="AlphaFoldDB" id="A0A378JYX3"/>
<evidence type="ECO:0000313" key="4">
    <source>
        <dbReference type="Proteomes" id="UP000054985"/>
    </source>
</evidence>
<organism evidence="3 5">
    <name type="scientific">Legionella moravica</name>
    <dbReference type="NCBI Taxonomy" id="39962"/>
    <lineage>
        <taxon>Bacteria</taxon>
        <taxon>Pseudomonadati</taxon>
        <taxon>Pseudomonadota</taxon>
        <taxon>Gammaproteobacteria</taxon>
        <taxon>Legionellales</taxon>
        <taxon>Legionellaceae</taxon>
        <taxon>Legionella</taxon>
    </lineage>
</organism>
<keyword evidence="4" id="KW-1185">Reference proteome</keyword>
<reference evidence="3 5" key="2">
    <citation type="submission" date="2018-06" db="EMBL/GenBank/DDBJ databases">
        <authorList>
            <consortium name="Pathogen Informatics"/>
            <person name="Doyle S."/>
        </authorList>
    </citation>
    <scope>NUCLEOTIDE SEQUENCE [LARGE SCALE GENOMIC DNA]</scope>
    <source>
        <strain evidence="3 5">NCTC12239</strain>
    </source>
</reference>
<dbReference type="Pfam" id="PF05057">
    <property type="entry name" value="DUF676"/>
    <property type="match status" value="1"/>
</dbReference>
<dbReference type="EMBL" id="LNYN01000006">
    <property type="protein sequence ID" value="KTD38825.1"/>
    <property type="molecule type" value="Genomic_DNA"/>
</dbReference>
<dbReference type="Proteomes" id="UP000054985">
    <property type="component" value="Unassembled WGS sequence"/>
</dbReference>
<proteinExistence type="predicted"/>
<dbReference type="InterPro" id="IPR029058">
    <property type="entry name" value="AB_hydrolase_fold"/>
</dbReference>
<feature type="domain" description="DUF676" evidence="1">
    <location>
        <begin position="51"/>
        <end position="151"/>
    </location>
</feature>
<dbReference type="PANTHER" id="PTHR37946:SF1">
    <property type="entry name" value="SLL1969 PROTEIN"/>
    <property type="match status" value="1"/>
</dbReference>
<dbReference type="OrthoDB" id="556502at2"/>
<evidence type="ECO:0000313" key="5">
    <source>
        <dbReference type="Proteomes" id="UP000254040"/>
    </source>
</evidence>
<name>A0A378JYX3_9GAMM</name>
<dbReference type="PANTHER" id="PTHR37946">
    <property type="entry name" value="SLL1969 PROTEIN"/>
    <property type="match status" value="1"/>
</dbReference>
<evidence type="ECO:0000259" key="1">
    <source>
        <dbReference type="Pfam" id="PF05057"/>
    </source>
</evidence>
<evidence type="ECO:0000313" key="3">
    <source>
        <dbReference type="EMBL" id="STX63754.1"/>
    </source>
</evidence>
<dbReference type="STRING" id="39962.Lmor_0228"/>
<sequence>MVKFIRNQLLIIQFILMLFIGAGIVMPAYADLLHSSSSSRATASEVNNKEKNKRELVVLIHGLMRTSMSMSLLKSFLEHQGYTVYSYSYPSPKYTIHEHSVHLSRYIGQVLENNPEVKIHFITHSLGGIIVREALAKMSESQLKNIGYLIMMAPPNQGSFLAKVSTKLFPLFTSPIKPLAELSSEESSYVHHVPVPKIRMGIIAGRFDAKVPPSSADLDGKADIVVINSTHTFIMNNFKTQKLILNFLEKGTFDGT</sequence>
<gene>
    <name evidence="2" type="ORF">Lmor_0228</name>
    <name evidence="3" type="ORF">NCTC12239_02702</name>
</gene>
<dbReference type="SUPFAM" id="SSF53474">
    <property type="entry name" value="alpha/beta-Hydrolases"/>
    <property type="match status" value="1"/>
</dbReference>
<evidence type="ECO:0000313" key="2">
    <source>
        <dbReference type="EMBL" id="KTD38825.1"/>
    </source>
</evidence>
<protein>
    <submittedName>
        <fullName evidence="3">Lipase B</fullName>
    </submittedName>
</protein>
<dbReference type="Gene3D" id="3.40.50.1820">
    <property type="entry name" value="alpha/beta hydrolase"/>
    <property type="match status" value="1"/>
</dbReference>
<dbReference type="Proteomes" id="UP000254040">
    <property type="component" value="Unassembled WGS sequence"/>
</dbReference>